<dbReference type="AlphaFoldDB" id="A0A9P8CSW4"/>
<protein>
    <recommendedName>
        <fullName evidence="4">Gastric mucin-like protein</fullName>
    </recommendedName>
</protein>
<sequence>MGSIVAFEGHPETVSTQLRLLPTSPHILILPSVQCYLPTSTDGDAFTAPEYIRKVHHAANARYNVAQTFLEGSTASSKRLVFMNGGTPSAQALCIRQIMRYETQGDHVEAESMFHHLVKEGLGSLQRQARIWVNGQADSGSRSSPFTMDTTIPEDETLEALSEDPITRAMRAAEALDRETANLQPSTELDLTLTSRLRSHSLPMYGYSDNFGDAAPFYVFGARKRANSDTSVADEAVEDDYPKVGPPRFSVTHFEQGAFDQPIDSPVLDPKLSPSCVGESYGPTFLHSPLLDALPTSRSEVFDIRSPGEVTFGEASVVDVRHTIAPVTRVRSLDGLCSSPPTSNEDSTSALRPLSRSTATEQQPLPSLRSRFADTSRTISVRTRHASVVSLSPVPPERKRRIKRLSYVDRGTNAEVIEEPVEVFVPVHPLTEHLVLYMKDDAPDALLDTVIRAFRDGLYPILASSTAGSDTATINDELPSTPESHSIRGGDETPKATEEPSIVKSPLIDQGEYDPFAYIQDTWPTSKTKKIGVKVHRPPTPRKTPTPSVSTERDSSFYEFKVCTSHTAVAIQNALRAVLESYFPPESDGYKQFSFSLLPELEGLWKPIFREAEPSSPRADNRRMDQILAIGSQKGVKKEYSSAVVGLLDKLGTKRSGMSRSGRLDFRYLLANAMQSFTNQPLANQTSDNPFNNAYLLATLIVPHLETYLAMHAEVRYLLLEYPPEHLSTILALQKLVGVDLMKVAQLIDSESSDMARFMHLRGASISNQVKPQGPLGKPVGSTSETDIAVSHANFLLTSNASDTEIATFIATIRKILMSISQYYAPEEPLQPPAPPKKPSAAKQKPTPLLGSFSPFPRSTGPTSPITPGFNKSAKPSNAPSTRAASIAETVRTFKTSRTGKSTKNPKSKRGLAMTDGAESIMTYDPAGDSDYDEEERRLMPIFIQKRSQMQKPNSRKALKFLGLA</sequence>
<reference evidence="2" key="1">
    <citation type="journal article" date="2021" name="IMA Fungus">
        <title>Genomic characterization of three marine fungi, including Emericellopsis atlantica sp. nov. with signatures of a generalist lifestyle and marine biomass degradation.</title>
        <authorList>
            <person name="Hagestad O.C."/>
            <person name="Hou L."/>
            <person name="Andersen J.H."/>
            <person name="Hansen E.H."/>
            <person name="Altermark B."/>
            <person name="Li C."/>
            <person name="Kuhnert E."/>
            <person name="Cox R.J."/>
            <person name="Crous P.W."/>
            <person name="Spatafora J.W."/>
            <person name="Lail K."/>
            <person name="Amirebrahimi M."/>
            <person name="Lipzen A."/>
            <person name="Pangilinan J."/>
            <person name="Andreopoulos W."/>
            <person name="Hayes R.D."/>
            <person name="Ng V."/>
            <person name="Grigoriev I.V."/>
            <person name="Jackson S.A."/>
            <person name="Sutton T.D.S."/>
            <person name="Dobson A.D.W."/>
            <person name="Rama T."/>
        </authorList>
    </citation>
    <scope>NUCLEOTIDE SEQUENCE</scope>
    <source>
        <strain evidence="2">TS7</strain>
    </source>
</reference>
<feature type="region of interest" description="Disordered" evidence="1">
    <location>
        <begin position="334"/>
        <end position="365"/>
    </location>
</feature>
<feature type="compositionally biased region" description="Basic residues" evidence="1">
    <location>
        <begin position="530"/>
        <end position="540"/>
    </location>
</feature>
<feature type="compositionally biased region" description="Polar residues" evidence="1">
    <location>
        <begin position="874"/>
        <end position="883"/>
    </location>
</feature>
<organism evidence="2 3">
    <name type="scientific">Emericellopsis atlantica</name>
    <dbReference type="NCBI Taxonomy" id="2614577"/>
    <lineage>
        <taxon>Eukaryota</taxon>
        <taxon>Fungi</taxon>
        <taxon>Dikarya</taxon>
        <taxon>Ascomycota</taxon>
        <taxon>Pezizomycotina</taxon>
        <taxon>Sordariomycetes</taxon>
        <taxon>Hypocreomycetidae</taxon>
        <taxon>Hypocreales</taxon>
        <taxon>Bionectriaceae</taxon>
        <taxon>Emericellopsis</taxon>
    </lineage>
</organism>
<feature type="compositionally biased region" description="Basic and acidic residues" evidence="1">
    <location>
        <begin position="485"/>
        <end position="498"/>
    </location>
</feature>
<feature type="compositionally biased region" description="Pro residues" evidence="1">
    <location>
        <begin position="829"/>
        <end position="838"/>
    </location>
</feature>
<dbReference type="EMBL" id="MU251245">
    <property type="protein sequence ID" value="KAG9257595.1"/>
    <property type="molecule type" value="Genomic_DNA"/>
</dbReference>
<feature type="region of interest" description="Disordered" evidence="1">
    <location>
        <begin position="530"/>
        <end position="551"/>
    </location>
</feature>
<dbReference type="GeneID" id="70291813"/>
<evidence type="ECO:0008006" key="4">
    <source>
        <dbReference type="Google" id="ProtNLM"/>
    </source>
</evidence>
<feature type="region of interest" description="Disordered" evidence="1">
    <location>
        <begin position="828"/>
        <end position="883"/>
    </location>
</feature>
<evidence type="ECO:0000313" key="2">
    <source>
        <dbReference type="EMBL" id="KAG9257595.1"/>
    </source>
</evidence>
<feature type="compositionally biased region" description="Polar residues" evidence="1">
    <location>
        <begin position="339"/>
        <end position="365"/>
    </location>
</feature>
<dbReference type="OrthoDB" id="5401106at2759"/>
<keyword evidence="3" id="KW-1185">Reference proteome</keyword>
<name>A0A9P8CSW4_9HYPO</name>
<evidence type="ECO:0000313" key="3">
    <source>
        <dbReference type="Proteomes" id="UP000887229"/>
    </source>
</evidence>
<comment type="caution">
    <text evidence="2">The sequence shown here is derived from an EMBL/GenBank/DDBJ whole genome shotgun (WGS) entry which is preliminary data.</text>
</comment>
<feature type="region of interest" description="Disordered" evidence="1">
    <location>
        <begin position="895"/>
        <end position="915"/>
    </location>
</feature>
<accession>A0A9P8CSW4</accession>
<gene>
    <name evidence="2" type="ORF">F5Z01DRAFT_616414</name>
</gene>
<dbReference type="Proteomes" id="UP000887229">
    <property type="component" value="Unassembled WGS sequence"/>
</dbReference>
<feature type="compositionally biased region" description="Low complexity" evidence="1">
    <location>
        <begin position="839"/>
        <end position="848"/>
    </location>
</feature>
<evidence type="ECO:0000256" key="1">
    <source>
        <dbReference type="SAM" id="MobiDB-lite"/>
    </source>
</evidence>
<feature type="region of interest" description="Disordered" evidence="1">
    <location>
        <begin position="469"/>
        <end position="504"/>
    </location>
</feature>
<dbReference type="RefSeq" id="XP_046121519.1">
    <property type="nucleotide sequence ID" value="XM_046260910.1"/>
</dbReference>
<proteinExistence type="predicted"/>